<organism evidence="1 2">
    <name type="scientific">Candidatus Thiodubiliella endoseptemdiera</name>
    <dbReference type="NCBI Taxonomy" id="2738886"/>
    <lineage>
        <taxon>Bacteria</taxon>
        <taxon>Pseudomonadati</taxon>
        <taxon>Pseudomonadota</taxon>
        <taxon>Gammaproteobacteria</taxon>
        <taxon>Candidatus Pseudothioglobaceae</taxon>
        <taxon>Candidatus Thiodubiliella</taxon>
    </lineage>
</organism>
<reference evidence="1 2" key="1">
    <citation type="submission" date="2020-05" db="EMBL/GenBank/DDBJ databases">
        <title>Horizontal transmission and recombination maintain forever young bacterial symbiont genomes.</title>
        <authorList>
            <person name="Russell S.L."/>
            <person name="Pepper-Tunick E."/>
            <person name="Svedberg J."/>
            <person name="Byrne A."/>
            <person name="Ruelas Castillo J."/>
            <person name="Vollmers C."/>
            <person name="Beinart R.A."/>
            <person name="Corbett-Detig R."/>
        </authorList>
    </citation>
    <scope>NUCLEOTIDE SEQUENCE [LARGE SCALE GENOMIC DNA]</scope>
    <source>
        <strain evidence="1">455</strain>
    </source>
</reference>
<dbReference type="Gene3D" id="3.40.50.300">
    <property type="entry name" value="P-loop containing nucleotide triphosphate hydrolases"/>
    <property type="match status" value="1"/>
</dbReference>
<sequence>MFRDTEFDFTYPKKIKNSTIEYEFLEEFPKIHYKKVCILMGANASGKTSLGKLMCSINNYLCGRNIEDVSKTIYNKNENAGIEVIYVTSETKEIHKLIVVFNKDGLIEESHRVQKLKKTYNLEKTLKNLANSEPQFIYNQENNHDIKNPGFKSVAHSLGEKLCAQSTQWGYKYSDFENSNILDTPTPNIDTLKNILQSFDNSISSVNAIKESEKNIYIVKFDNGDEVLIENGKILNHDRFSRGTIESIEVADFINYIMTASDGTFFLDEKMAYSHSEIEVSILNLIIEKLKPNSQFFYTTHNYDVLEMNLPSHSYTFMRKDNFVKVIHPEKLGYTKNDRSLLSFMKNDVFNTLPDTSKIEGIL</sequence>
<dbReference type="InterPro" id="IPR027417">
    <property type="entry name" value="P-loop_NTPase"/>
</dbReference>
<evidence type="ECO:0000313" key="2">
    <source>
        <dbReference type="Proteomes" id="UP000568751"/>
    </source>
</evidence>
<keyword evidence="1" id="KW-0067">ATP-binding</keyword>
<name>A0A853F066_9GAMM</name>
<comment type="caution">
    <text evidence="1">The sequence shown here is derived from an EMBL/GenBank/DDBJ whole genome shotgun (WGS) entry which is preliminary data.</text>
</comment>
<accession>A0A853F066</accession>
<proteinExistence type="predicted"/>
<gene>
    <name evidence="1" type="ORF">H0A76_03600</name>
</gene>
<dbReference type="EMBL" id="JACCHT010000001">
    <property type="protein sequence ID" value="NYT27052.1"/>
    <property type="molecule type" value="Genomic_DNA"/>
</dbReference>
<evidence type="ECO:0000313" key="1">
    <source>
        <dbReference type="EMBL" id="NYT27052.1"/>
    </source>
</evidence>
<dbReference type="GO" id="GO:0005524">
    <property type="term" value="F:ATP binding"/>
    <property type="evidence" value="ECO:0007669"/>
    <property type="project" value="UniProtKB-KW"/>
</dbReference>
<dbReference type="Proteomes" id="UP000568751">
    <property type="component" value="Unassembled WGS sequence"/>
</dbReference>
<dbReference type="SUPFAM" id="SSF52540">
    <property type="entry name" value="P-loop containing nucleoside triphosphate hydrolases"/>
    <property type="match status" value="1"/>
</dbReference>
<dbReference type="AlphaFoldDB" id="A0A853F066"/>
<keyword evidence="1" id="KW-0547">Nucleotide-binding</keyword>
<protein>
    <submittedName>
        <fullName evidence="1">ATP-binding protein</fullName>
    </submittedName>
</protein>